<dbReference type="PANTHER" id="PTHR35093">
    <property type="entry name" value="OUTER MEMBRANE PROTEIN NMB0088-RELATED"/>
    <property type="match status" value="1"/>
</dbReference>
<feature type="chain" id="PRO_5002517342" description="Aromatic hydrocarbon degradation protein" evidence="8">
    <location>
        <begin position="23"/>
        <end position="442"/>
    </location>
</feature>
<dbReference type="PANTHER" id="PTHR35093:SF8">
    <property type="entry name" value="OUTER MEMBRANE PROTEIN NMB0088-RELATED"/>
    <property type="match status" value="1"/>
</dbReference>
<evidence type="ECO:0000313" key="9">
    <source>
        <dbReference type="EMBL" id="AKH20378.1"/>
    </source>
</evidence>
<keyword evidence="6" id="KW-0472">Membrane</keyword>
<dbReference type="OrthoDB" id="19849at2"/>
<gene>
    <name evidence="9" type="ORF">AAY24_08455</name>
</gene>
<dbReference type="InterPro" id="IPR005017">
    <property type="entry name" value="OMPP1/FadL/TodX"/>
</dbReference>
<keyword evidence="3" id="KW-1134">Transmembrane beta strand</keyword>
<dbReference type="Gene3D" id="2.40.160.60">
    <property type="entry name" value="Outer membrane protein transport protein (OMPP1/FadL/TodX)"/>
    <property type="match status" value="1"/>
</dbReference>
<evidence type="ECO:0000256" key="1">
    <source>
        <dbReference type="ARBA" id="ARBA00004571"/>
    </source>
</evidence>
<dbReference type="Pfam" id="PF03349">
    <property type="entry name" value="Toluene_X"/>
    <property type="match status" value="1"/>
</dbReference>
<evidence type="ECO:0000313" key="10">
    <source>
        <dbReference type="Proteomes" id="UP000034410"/>
    </source>
</evidence>
<dbReference type="AlphaFoldDB" id="A0A0F7K093"/>
<evidence type="ECO:0000256" key="7">
    <source>
        <dbReference type="ARBA" id="ARBA00023237"/>
    </source>
</evidence>
<keyword evidence="10" id="KW-1185">Reference proteome</keyword>
<keyword evidence="5 8" id="KW-0732">Signal</keyword>
<proteinExistence type="inferred from homology"/>
<evidence type="ECO:0000256" key="5">
    <source>
        <dbReference type="ARBA" id="ARBA00022729"/>
    </source>
</evidence>
<dbReference type="Proteomes" id="UP000034410">
    <property type="component" value="Chromosome"/>
</dbReference>
<evidence type="ECO:0000256" key="2">
    <source>
        <dbReference type="ARBA" id="ARBA00008163"/>
    </source>
</evidence>
<dbReference type="EMBL" id="CP011412">
    <property type="protein sequence ID" value="AKH20378.1"/>
    <property type="molecule type" value="Genomic_DNA"/>
</dbReference>
<dbReference type="SUPFAM" id="SSF56935">
    <property type="entry name" value="Porins"/>
    <property type="match status" value="1"/>
</dbReference>
<accession>A0A0F7K093</accession>
<evidence type="ECO:0000256" key="3">
    <source>
        <dbReference type="ARBA" id="ARBA00022452"/>
    </source>
</evidence>
<evidence type="ECO:0000256" key="8">
    <source>
        <dbReference type="SAM" id="SignalP"/>
    </source>
</evidence>
<keyword evidence="4" id="KW-0812">Transmembrane</keyword>
<dbReference type="RefSeq" id="WP_046859313.1">
    <property type="nucleotide sequence ID" value="NZ_CP011412.1"/>
</dbReference>
<keyword evidence="7" id="KW-0998">Cell outer membrane</keyword>
<sequence length="442" mass="47500">MKYQKQLLAVVLSTLFSSLTWATNGMNLEGYGARSSAMGGAGMAFDTGNSAVMNNPATLAMVQEGTARFGLGVRMLGPDVSASMPGTQADSDGTAYYMPSISYMRRGGKFTYGAAVLAQGGMGTDYSANSFLAAGSGQEVRSEVGVGRVMLPLAYDVNERLNIGGSFDIVWAGMDLKMAVPSANLAGMIRSYDAGWTPAVTTGFGGATWGRFDFSNGNDYTGKARGYGVAGKLGFTYKMTDTLTIGATYHTETAISDLETDGATLSTDTGGSITGTIKVRDFQWPATYGLGIAYQPNDRWLFAADYKRINWSEVMQAFRMTFIEPTLGAMDVAMPQYWEDQHVIALGVQYQYNDRLALRFGYNHASNPVPDTYLNPLFPAIVEHHITAGFGYRMSDSDNIGFALTYAPEVTAVNPNGGGPGVPVTSAHSQINWSLNYVHTFR</sequence>
<comment type="similarity">
    <text evidence="2">Belongs to the OmpP1/FadL family.</text>
</comment>
<dbReference type="GO" id="GO:0009279">
    <property type="term" value="C:cell outer membrane"/>
    <property type="evidence" value="ECO:0007669"/>
    <property type="project" value="UniProtKB-SubCell"/>
</dbReference>
<name>A0A0F7K093_9GAMM</name>
<protein>
    <recommendedName>
        <fullName evidence="11">Aromatic hydrocarbon degradation protein</fullName>
    </recommendedName>
</protein>
<dbReference type="KEGG" id="seds:AAY24_08455"/>
<reference evidence="9 10" key="1">
    <citation type="journal article" date="2015" name="Genome Announc.">
        <title>Complete Genome Sequence of Sedimenticola thiotaurini Strain SIP-G1, a Polyphosphate- and Polyhydroxyalkanoate-Accumulating Sulfur-Oxidizing Gammaproteobacterium Isolated from Salt Marsh Sediments.</title>
        <authorList>
            <person name="Flood B.E."/>
            <person name="Jones D.S."/>
            <person name="Bailey J.V."/>
        </authorList>
    </citation>
    <scope>NUCLEOTIDE SEQUENCE [LARGE SCALE GENOMIC DNA]</scope>
    <source>
        <strain evidence="9 10">SIP-G1</strain>
    </source>
</reference>
<feature type="signal peptide" evidence="8">
    <location>
        <begin position="1"/>
        <end position="22"/>
    </location>
</feature>
<evidence type="ECO:0008006" key="11">
    <source>
        <dbReference type="Google" id="ProtNLM"/>
    </source>
</evidence>
<dbReference type="GO" id="GO:0015483">
    <property type="term" value="F:long-chain fatty acid transporting porin activity"/>
    <property type="evidence" value="ECO:0007669"/>
    <property type="project" value="TreeGrafter"/>
</dbReference>
<evidence type="ECO:0000256" key="6">
    <source>
        <dbReference type="ARBA" id="ARBA00023136"/>
    </source>
</evidence>
<evidence type="ECO:0000256" key="4">
    <source>
        <dbReference type="ARBA" id="ARBA00022692"/>
    </source>
</evidence>
<dbReference type="PATRIC" id="fig|1543721.4.peg.1748"/>
<comment type="subcellular location">
    <subcellularLocation>
        <location evidence="1">Cell outer membrane</location>
        <topology evidence="1">Multi-pass membrane protein</topology>
    </subcellularLocation>
</comment>
<organism evidence="9 10">
    <name type="scientific">Sedimenticola thiotaurini</name>
    <dbReference type="NCBI Taxonomy" id="1543721"/>
    <lineage>
        <taxon>Bacteria</taxon>
        <taxon>Pseudomonadati</taxon>
        <taxon>Pseudomonadota</taxon>
        <taxon>Gammaproteobacteria</taxon>
        <taxon>Chromatiales</taxon>
        <taxon>Sedimenticolaceae</taxon>
        <taxon>Sedimenticola</taxon>
    </lineage>
</organism>